<gene>
    <name evidence="1" type="ORF">B9Q30_01075</name>
</gene>
<dbReference type="AlphaFoldDB" id="A0A2J0Q4U3"/>
<accession>A0A2J0Q4U3</accession>
<protein>
    <submittedName>
        <fullName evidence="1">Uncharacterized protein</fullName>
    </submittedName>
</protein>
<proteinExistence type="predicted"/>
<sequence length="89" mass="9929">MAIDFEVKATGIDVSISGYRDHVNLEVRGVELSDLVSEIEGKALFQEIDLGDYIDWAEAAGHIEDILDRLDVDEVIAWLRSNGHLETES</sequence>
<dbReference type="OrthoDB" id="9924160at2"/>
<name>A0A2J0Q4U3_9ENTR</name>
<dbReference type="EMBL" id="NEEW01000001">
    <property type="protein sequence ID" value="PJD89138.1"/>
    <property type="molecule type" value="Genomic_DNA"/>
</dbReference>
<evidence type="ECO:0000313" key="2">
    <source>
        <dbReference type="Proteomes" id="UP000229974"/>
    </source>
</evidence>
<comment type="caution">
    <text evidence="1">The sequence shown here is derived from an EMBL/GenBank/DDBJ whole genome shotgun (WGS) entry which is preliminary data.</text>
</comment>
<dbReference type="RefSeq" id="WP_047716547.1">
    <property type="nucleotide sequence ID" value="NZ_FJYA01000043.1"/>
</dbReference>
<dbReference type="Proteomes" id="UP000229974">
    <property type="component" value="Unassembled WGS sequence"/>
</dbReference>
<evidence type="ECO:0000313" key="1">
    <source>
        <dbReference type="EMBL" id="PJD89138.1"/>
    </source>
</evidence>
<organism evidence="1 2">
    <name type="scientific">Enterobacter hormaechei</name>
    <dbReference type="NCBI Taxonomy" id="158836"/>
    <lineage>
        <taxon>Bacteria</taxon>
        <taxon>Pseudomonadati</taxon>
        <taxon>Pseudomonadota</taxon>
        <taxon>Gammaproteobacteria</taxon>
        <taxon>Enterobacterales</taxon>
        <taxon>Enterobacteriaceae</taxon>
        <taxon>Enterobacter</taxon>
        <taxon>Enterobacter cloacae complex</taxon>
    </lineage>
</organism>
<reference evidence="1 2" key="1">
    <citation type="journal article" date="2017" name="J. Antimicrob. Chemother.">
        <title>Characterization of the population structure, drug resistance mechanisms and plasmids of the community-associated Enterobacter cloacae complex in China.</title>
        <authorList>
            <person name="Zhou K."/>
            <person name="Yu W."/>
            <person name="Cao X."/>
            <person name="Shen P."/>
            <person name="Lu H."/>
            <person name="Luo Q."/>
            <person name="Rossen J.W.A."/>
            <person name="Xiao Y."/>
        </authorList>
    </citation>
    <scope>NUCLEOTIDE SEQUENCE [LARGE SCALE GENOMIC DNA]</scope>
    <source>
        <strain evidence="1 2">ECC904</strain>
    </source>
</reference>